<comment type="caution">
    <text evidence="1">The sequence shown here is derived from an EMBL/GenBank/DDBJ whole genome shotgun (WGS) entry which is preliminary data.</text>
</comment>
<dbReference type="Proteomes" id="UP001623660">
    <property type="component" value="Unassembled WGS sequence"/>
</dbReference>
<reference evidence="1 2" key="1">
    <citation type="submission" date="2024-11" db="EMBL/GenBank/DDBJ databases">
        <authorList>
            <person name="Heng Y.C."/>
            <person name="Lim A.C.H."/>
            <person name="Lee J.K.Y."/>
            <person name="Kittelmann S."/>
        </authorList>
    </citation>
    <scope>NUCLEOTIDE SEQUENCE [LARGE SCALE GENOMIC DNA]</scope>
    <source>
        <strain evidence="1 2">WILCCON 0269</strain>
    </source>
</reference>
<protein>
    <recommendedName>
        <fullName evidence="3">DNA-binding protein</fullName>
    </recommendedName>
</protein>
<dbReference type="EMBL" id="JBJHZX010000121">
    <property type="protein sequence ID" value="MFL0198869.1"/>
    <property type="molecule type" value="Genomic_DNA"/>
</dbReference>
<organism evidence="1 2">
    <name type="scientific">Candidatus Clostridium eludens</name>
    <dbReference type="NCBI Taxonomy" id="3381663"/>
    <lineage>
        <taxon>Bacteria</taxon>
        <taxon>Bacillati</taxon>
        <taxon>Bacillota</taxon>
        <taxon>Clostridia</taxon>
        <taxon>Eubacteriales</taxon>
        <taxon>Clostridiaceae</taxon>
        <taxon>Clostridium</taxon>
    </lineage>
</organism>
<keyword evidence="2" id="KW-1185">Reference proteome</keyword>
<evidence type="ECO:0008006" key="3">
    <source>
        <dbReference type="Google" id="ProtNLM"/>
    </source>
</evidence>
<evidence type="ECO:0000313" key="2">
    <source>
        <dbReference type="Proteomes" id="UP001623660"/>
    </source>
</evidence>
<sequence length="187" mass="21988">MATGFNKSKVEEQIKFINDELQKDKKITVTNLCKKFKLNRSTLISRFTRLNYKYDTNTRKYVKNITPDVKLIQEKDIVKSEEIAMDIDTDTDASIKELAKHKDDILNVVKEHRNTNDKVSDDKMIIDTELVEGKVVNHNFKVYENVKKEIQEFQKQYPQFRLQDLVSTALHQFYLKHKKCLVNSGSE</sequence>
<name>A0ABW8SSH5_9CLOT</name>
<gene>
    <name evidence="1" type="ORF">ACJDU8_25455</name>
</gene>
<dbReference type="RefSeq" id="WP_406794982.1">
    <property type="nucleotide sequence ID" value="NZ_JBJHZX010000121.1"/>
</dbReference>
<proteinExistence type="predicted"/>
<accession>A0ABW8SSH5</accession>
<evidence type="ECO:0000313" key="1">
    <source>
        <dbReference type="EMBL" id="MFL0198869.1"/>
    </source>
</evidence>